<sequence>MPGIHDNIQRAVVALLFTLVCLAGPLSPVARAQGDQFLVSAFTPPFPIKSIDVEPFNRNDSLVKIVTLHTVKGGMLEEYSSLLLSRGITIYGPTFYGPFDGNRSTVDATITMTRKVPGNPDAVDLSTSAVKTVAGNRPVPPLFVNEKELIIPVEGDFGRKWQRLTIMPDREPAGGEPMVGRFPGAKLRQVETPAEGQGSRKRLVYATRAPFTDVRDYYLKRLKDLHPIVTVTGNPAAPPTPSELFGIRTLARQVTVAGYTYRNRVMYYTEVTLKQGGDPNLADYVEIEVLEN</sequence>
<protein>
    <submittedName>
        <fullName evidence="1">Uncharacterized protein</fullName>
    </submittedName>
</protein>
<organism evidence="1 2">
    <name type="scientific">Geomobilimonas luticola</name>
    <dbReference type="NCBI Taxonomy" id="1114878"/>
    <lineage>
        <taxon>Bacteria</taxon>
        <taxon>Pseudomonadati</taxon>
        <taxon>Thermodesulfobacteriota</taxon>
        <taxon>Desulfuromonadia</taxon>
        <taxon>Geobacterales</taxon>
        <taxon>Geobacteraceae</taxon>
        <taxon>Geomobilimonas</taxon>
    </lineage>
</organism>
<proteinExistence type="predicted"/>
<name>A0ABS5S876_9BACT</name>
<gene>
    <name evidence="1" type="ORF">KI810_00820</name>
</gene>
<evidence type="ECO:0000313" key="2">
    <source>
        <dbReference type="Proteomes" id="UP000756860"/>
    </source>
</evidence>
<dbReference type="EMBL" id="JAHCVK010000001">
    <property type="protein sequence ID" value="MBT0651583.1"/>
    <property type="molecule type" value="Genomic_DNA"/>
</dbReference>
<dbReference type="Proteomes" id="UP000756860">
    <property type="component" value="Unassembled WGS sequence"/>
</dbReference>
<accession>A0ABS5S876</accession>
<reference evidence="1 2" key="1">
    <citation type="submission" date="2021-05" db="EMBL/GenBank/DDBJ databases">
        <title>The draft genome of Geobacter luticola JCM 17780.</title>
        <authorList>
            <person name="Xu Z."/>
            <person name="Masuda Y."/>
            <person name="Itoh H."/>
            <person name="Senoo K."/>
        </authorList>
    </citation>
    <scope>NUCLEOTIDE SEQUENCE [LARGE SCALE GENOMIC DNA]</scope>
    <source>
        <strain evidence="1 2">JCM 17780</strain>
    </source>
</reference>
<evidence type="ECO:0000313" key="1">
    <source>
        <dbReference type="EMBL" id="MBT0651583.1"/>
    </source>
</evidence>
<dbReference type="RefSeq" id="WP_214173591.1">
    <property type="nucleotide sequence ID" value="NZ_JAHCVK010000001.1"/>
</dbReference>
<comment type="caution">
    <text evidence="1">The sequence shown here is derived from an EMBL/GenBank/DDBJ whole genome shotgun (WGS) entry which is preliminary data.</text>
</comment>
<keyword evidence="2" id="KW-1185">Reference proteome</keyword>